<reference evidence="2 3" key="1">
    <citation type="submission" date="2015-04" db="EMBL/GenBank/DDBJ databases">
        <title>Complete genome sequence of Schizopora paradoxa KUC8140, a cosmopolitan wood degrader in East Asia.</title>
        <authorList>
            <consortium name="DOE Joint Genome Institute"/>
            <person name="Min B."/>
            <person name="Park H."/>
            <person name="Jang Y."/>
            <person name="Kim J.-J."/>
            <person name="Kim K.H."/>
            <person name="Pangilinan J."/>
            <person name="Lipzen A."/>
            <person name="Riley R."/>
            <person name="Grigoriev I.V."/>
            <person name="Spatafora J.W."/>
            <person name="Choi I.-G."/>
        </authorList>
    </citation>
    <scope>NUCLEOTIDE SEQUENCE [LARGE SCALE GENOMIC DNA]</scope>
    <source>
        <strain evidence="2 3">KUC8140</strain>
    </source>
</reference>
<organism evidence="2 3">
    <name type="scientific">Schizopora paradoxa</name>
    <dbReference type="NCBI Taxonomy" id="27342"/>
    <lineage>
        <taxon>Eukaryota</taxon>
        <taxon>Fungi</taxon>
        <taxon>Dikarya</taxon>
        <taxon>Basidiomycota</taxon>
        <taxon>Agaricomycotina</taxon>
        <taxon>Agaricomycetes</taxon>
        <taxon>Hymenochaetales</taxon>
        <taxon>Schizoporaceae</taxon>
        <taxon>Schizopora</taxon>
    </lineage>
</organism>
<sequence>MPAQESSDMLSNHDDLPLTTTPTFGGLPMDVRDLLLRMLPDEETLKAAVLSCKAFHDAYKSRKESIDKEVLDNRKAFEQRIEHRKIIQNLLSTLDALRRLSMRYPETERELERRLNLRMEAEL</sequence>
<gene>
    <name evidence="2" type="ORF">SCHPADRAFT_998971</name>
</gene>
<dbReference type="OrthoDB" id="2745518at2759"/>
<dbReference type="EMBL" id="KQ086002">
    <property type="protein sequence ID" value="KLO11359.1"/>
    <property type="molecule type" value="Genomic_DNA"/>
</dbReference>
<proteinExistence type="predicted"/>
<dbReference type="AlphaFoldDB" id="A0A0H2RHK2"/>
<name>A0A0H2RHK2_9AGAM</name>
<feature type="compositionally biased region" description="Polar residues" evidence="1">
    <location>
        <begin position="1"/>
        <end position="10"/>
    </location>
</feature>
<dbReference type="InParanoid" id="A0A0H2RHK2"/>
<evidence type="ECO:0000256" key="1">
    <source>
        <dbReference type="SAM" id="MobiDB-lite"/>
    </source>
</evidence>
<protein>
    <submittedName>
        <fullName evidence="2">Uncharacterized protein</fullName>
    </submittedName>
</protein>
<dbReference type="Proteomes" id="UP000053477">
    <property type="component" value="Unassembled WGS sequence"/>
</dbReference>
<evidence type="ECO:0000313" key="3">
    <source>
        <dbReference type="Proteomes" id="UP000053477"/>
    </source>
</evidence>
<keyword evidence="3" id="KW-1185">Reference proteome</keyword>
<accession>A0A0H2RHK2</accession>
<feature type="region of interest" description="Disordered" evidence="1">
    <location>
        <begin position="1"/>
        <end position="22"/>
    </location>
</feature>
<evidence type="ECO:0000313" key="2">
    <source>
        <dbReference type="EMBL" id="KLO11359.1"/>
    </source>
</evidence>